<dbReference type="AlphaFoldDB" id="A0ABD1RKM7"/>
<sequence>MEEVVPSSFSERFPNGTSTIDIDVDDIYFDDSDLDDKYRSQLSLARWRRDWPHAPYHLFSLKNLYFRKKVSDNKTKEKKLSRMKASTVRQRRMQEMRFYRERKEKTTRYWDRARPSVDSSSENRRINSTFSRLDRVHQLWLPLG</sequence>
<keyword evidence="2" id="KW-1185">Reference proteome</keyword>
<protein>
    <submittedName>
        <fullName evidence="1">Uncharacterized protein</fullName>
    </submittedName>
</protein>
<name>A0ABD1RKM7_9LAMI</name>
<dbReference type="Proteomes" id="UP001604277">
    <property type="component" value="Unassembled WGS sequence"/>
</dbReference>
<accession>A0ABD1RKM7</accession>
<gene>
    <name evidence="1" type="ORF">Fot_41886</name>
</gene>
<organism evidence="1 2">
    <name type="scientific">Forsythia ovata</name>
    <dbReference type="NCBI Taxonomy" id="205694"/>
    <lineage>
        <taxon>Eukaryota</taxon>
        <taxon>Viridiplantae</taxon>
        <taxon>Streptophyta</taxon>
        <taxon>Embryophyta</taxon>
        <taxon>Tracheophyta</taxon>
        <taxon>Spermatophyta</taxon>
        <taxon>Magnoliopsida</taxon>
        <taxon>eudicotyledons</taxon>
        <taxon>Gunneridae</taxon>
        <taxon>Pentapetalae</taxon>
        <taxon>asterids</taxon>
        <taxon>lamiids</taxon>
        <taxon>Lamiales</taxon>
        <taxon>Oleaceae</taxon>
        <taxon>Forsythieae</taxon>
        <taxon>Forsythia</taxon>
    </lineage>
</organism>
<evidence type="ECO:0000313" key="2">
    <source>
        <dbReference type="Proteomes" id="UP001604277"/>
    </source>
</evidence>
<comment type="caution">
    <text evidence="1">The sequence shown here is derived from an EMBL/GenBank/DDBJ whole genome shotgun (WGS) entry which is preliminary data.</text>
</comment>
<reference evidence="2" key="1">
    <citation type="submission" date="2024-07" db="EMBL/GenBank/DDBJ databases">
        <title>Two chromosome-level genome assemblies of Korean endemic species Abeliophyllum distichum and Forsythia ovata (Oleaceae).</title>
        <authorList>
            <person name="Jang H."/>
        </authorList>
    </citation>
    <scope>NUCLEOTIDE SEQUENCE [LARGE SCALE GENOMIC DNA]</scope>
</reference>
<dbReference type="EMBL" id="JBFOLJ010000012">
    <property type="protein sequence ID" value="KAL2488594.1"/>
    <property type="molecule type" value="Genomic_DNA"/>
</dbReference>
<evidence type="ECO:0000313" key="1">
    <source>
        <dbReference type="EMBL" id="KAL2488594.1"/>
    </source>
</evidence>
<proteinExistence type="predicted"/>